<evidence type="ECO:0000256" key="1">
    <source>
        <dbReference type="ARBA" id="ARBA00005437"/>
    </source>
</evidence>
<dbReference type="InterPro" id="IPR038595">
    <property type="entry name" value="LOR_sf"/>
</dbReference>
<dbReference type="Proteomes" id="UP000184080">
    <property type="component" value="Unassembled WGS sequence"/>
</dbReference>
<name>A0A1M6MCG7_9CLOT</name>
<protein>
    <submittedName>
        <fullName evidence="2">Uncharacterized protein YxjI</fullName>
    </submittedName>
</protein>
<comment type="similarity">
    <text evidence="1">Belongs to the LOR family.</text>
</comment>
<dbReference type="STRING" id="1121298.SAMN05444401_3942"/>
<dbReference type="InterPro" id="IPR025659">
    <property type="entry name" value="Tubby-like_C"/>
</dbReference>
<organism evidence="2 3">
    <name type="scientific">Clostridium amylolyticum</name>
    <dbReference type="NCBI Taxonomy" id="1121298"/>
    <lineage>
        <taxon>Bacteria</taxon>
        <taxon>Bacillati</taxon>
        <taxon>Bacillota</taxon>
        <taxon>Clostridia</taxon>
        <taxon>Eubacteriales</taxon>
        <taxon>Clostridiaceae</taxon>
        <taxon>Clostridium</taxon>
    </lineage>
</organism>
<evidence type="ECO:0000313" key="3">
    <source>
        <dbReference type="Proteomes" id="UP000184080"/>
    </source>
</evidence>
<gene>
    <name evidence="2" type="ORF">SAMN05444401_3942</name>
</gene>
<sequence>MRFYIKEKVFSIGDNFSIFDESGNEVFYVKGQVFSLGNKLRIYDERHKELIYMEQKIFSLMPQYTIYGETNTLATIRKKVTFLSHKFMIDSVYGDFTVDGDFMAHDFSIIKNGTKRCASIIKKWFSFGDSYEINIADDENIPFMLALVIVIDQVLHDNKN</sequence>
<reference evidence="2 3" key="1">
    <citation type="submission" date="2016-11" db="EMBL/GenBank/DDBJ databases">
        <authorList>
            <person name="Jaros S."/>
            <person name="Januszkiewicz K."/>
            <person name="Wedrychowicz H."/>
        </authorList>
    </citation>
    <scope>NUCLEOTIDE SEQUENCE [LARGE SCALE GENOMIC DNA]</scope>
    <source>
        <strain evidence="2 3">DSM 21864</strain>
    </source>
</reference>
<dbReference type="SUPFAM" id="SSF54518">
    <property type="entry name" value="Tubby C-terminal domain-like"/>
    <property type="match status" value="1"/>
</dbReference>
<keyword evidence="3" id="KW-1185">Reference proteome</keyword>
<dbReference type="Pfam" id="PF04525">
    <property type="entry name" value="LOR"/>
    <property type="match status" value="1"/>
</dbReference>
<dbReference type="AlphaFoldDB" id="A0A1M6MCG7"/>
<accession>A0A1M6MCG7</accession>
<proteinExistence type="inferred from homology"/>
<dbReference type="PANTHER" id="PTHR31087">
    <property type="match status" value="1"/>
</dbReference>
<dbReference type="Gene3D" id="2.40.160.200">
    <property type="entry name" value="LURP1-related"/>
    <property type="match status" value="1"/>
</dbReference>
<dbReference type="EMBL" id="FQZO01000008">
    <property type="protein sequence ID" value="SHJ81077.1"/>
    <property type="molecule type" value="Genomic_DNA"/>
</dbReference>
<dbReference type="InterPro" id="IPR007612">
    <property type="entry name" value="LOR"/>
</dbReference>
<dbReference type="PANTHER" id="PTHR31087:SF161">
    <property type="entry name" value="TUBBY C 2 FAMILY PROTEIN"/>
    <property type="match status" value="1"/>
</dbReference>
<dbReference type="RefSeq" id="WP_073010853.1">
    <property type="nucleotide sequence ID" value="NZ_FQZO01000008.1"/>
</dbReference>
<evidence type="ECO:0000313" key="2">
    <source>
        <dbReference type="EMBL" id="SHJ81077.1"/>
    </source>
</evidence>
<dbReference type="OrthoDB" id="652307at2"/>